<organism evidence="1 2">
    <name type="scientific">Ponticoccus litoralis</name>
    <dbReference type="NCBI Taxonomy" id="422297"/>
    <lineage>
        <taxon>Bacteria</taxon>
        <taxon>Pseudomonadati</taxon>
        <taxon>Pseudomonadota</taxon>
        <taxon>Alphaproteobacteria</taxon>
        <taxon>Rhodobacterales</taxon>
        <taxon>Roseobacteraceae</taxon>
        <taxon>Ponticoccus</taxon>
    </lineage>
</organism>
<dbReference type="EMBL" id="JBDNCH010000003">
    <property type="protein sequence ID" value="MEN9063001.1"/>
    <property type="molecule type" value="Genomic_DNA"/>
</dbReference>
<dbReference type="Proteomes" id="UP001428774">
    <property type="component" value="Unassembled WGS sequence"/>
</dbReference>
<evidence type="ECO:0008006" key="3">
    <source>
        <dbReference type="Google" id="ProtNLM"/>
    </source>
</evidence>
<accession>A0AAW9SRN5</accession>
<protein>
    <recommendedName>
        <fullName evidence="3">Exostosin family protein</fullName>
    </recommendedName>
</protein>
<sequence>MGDPAPCDRPGPGPRAEFTTLLQEDLSEPDFLAQVAGHSFVLCVEGGGVDPSPKAWQALEQGAIPIIRSHSLAAAYARLPVVIVPDWAPGHITPAALALWRAQRAPQFAEGPARQKLLHRLSLDFWWGEILAAWEEAQVDGDVSHAKQFQVKH</sequence>
<reference evidence="1 2" key="1">
    <citation type="submission" date="2024-05" db="EMBL/GenBank/DDBJ databases">
        <title>Genome sequence of Ponticoccus litoralis KCCM 90028.</title>
        <authorList>
            <person name="Kim J.M."/>
            <person name="Lee J.K."/>
            <person name="Choi B.J."/>
            <person name="Bayburt H."/>
            <person name="Baek J.H."/>
            <person name="Jeon C.O."/>
        </authorList>
    </citation>
    <scope>NUCLEOTIDE SEQUENCE [LARGE SCALE GENOMIC DNA]</scope>
    <source>
        <strain evidence="1 2">KCCM 90028</strain>
    </source>
</reference>
<keyword evidence="2" id="KW-1185">Reference proteome</keyword>
<gene>
    <name evidence="1" type="ORF">ABFB10_20505</name>
</gene>
<dbReference type="AlphaFoldDB" id="A0AAW9SRN5"/>
<dbReference type="RefSeq" id="WP_347168108.1">
    <property type="nucleotide sequence ID" value="NZ_JBDNCH010000003.1"/>
</dbReference>
<name>A0AAW9SRN5_9RHOB</name>
<proteinExistence type="predicted"/>
<evidence type="ECO:0000313" key="1">
    <source>
        <dbReference type="EMBL" id="MEN9063001.1"/>
    </source>
</evidence>
<evidence type="ECO:0000313" key="2">
    <source>
        <dbReference type="Proteomes" id="UP001428774"/>
    </source>
</evidence>
<comment type="caution">
    <text evidence="1">The sequence shown here is derived from an EMBL/GenBank/DDBJ whole genome shotgun (WGS) entry which is preliminary data.</text>
</comment>